<gene>
    <name evidence="2" type="ORF">QPX42_01185</name>
</gene>
<comment type="caution">
    <text evidence="2">The sequence shown here is derived from an EMBL/GenBank/DDBJ whole genome shotgun (WGS) entry which is preliminary data.</text>
</comment>
<keyword evidence="1" id="KW-1133">Transmembrane helix</keyword>
<accession>A0AAP4BNG5</accession>
<keyword evidence="1" id="KW-0472">Membrane</keyword>
<sequence length="97" mass="11112">MGTKQQLEKPWFKVQGLLDEIAEAKGWNDLSSQAKKLVLGTISYIVVEKAFTWHHVYHTPEKRLRGNRKAWFAVTGLVDVLGPVAFFLFGRKGKNKR</sequence>
<protein>
    <recommendedName>
        <fullName evidence="4">Cardiolipin synthase N-terminal domain-containing protein</fullName>
    </recommendedName>
</protein>
<feature type="transmembrane region" description="Helical" evidence="1">
    <location>
        <begin position="70"/>
        <end position="89"/>
    </location>
</feature>
<evidence type="ECO:0000256" key="1">
    <source>
        <dbReference type="SAM" id="Phobius"/>
    </source>
</evidence>
<dbReference type="Proteomes" id="UP001224412">
    <property type="component" value="Unassembled WGS sequence"/>
</dbReference>
<dbReference type="AlphaFoldDB" id="A0AAP4BNG5"/>
<organism evidence="2 3">
    <name type="scientific">Corynebacterium pseudodiphtheriticum</name>
    <dbReference type="NCBI Taxonomy" id="37637"/>
    <lineage>
        <taxon>Bacteria</taxon>
        <taxon>Bacillati</taxon>
        <taxon>Actinomycetota</taxon>
        <taxon>Actinomycetes</taxon>
        <taxon>Mycobacteriales</taxon>
        <taxon>Corynebacteriaceae</taxon>
        <taxon>Corynebacterium</taxon>
    </lineage>
</organism>
<evidence type="ECO:0000313" key="2">
    <source>
        <dbReference type="EMBL" id="MDK4306174.1"/>
    </source>
</evidence>
<dbReference type="EMBL" id="JASNVH010000002">
    <property type="protein sequence ID" value="MDK4306174.1"/>
    <property type="molecule type" value="Genomic_DNA"/>
</dbReference>
<keyword evidence="1" id="KW-0812">Transmembrane</keyword>
<dbReference type="RefSeq" id="WP_023019597.1">
    <property type="nucleotide sequence ID" value="NZ_CP051667.1"/>
</dbReference>
<evidence type="ECO:0008006" key="4">
    <source>
        <dbReference type="Google" id="ProtNLM"/>
    </source>
</evidence>
<evidence type="ECO:0000313" key="3">
    <source>
        <dbReference type="Proteomes" id="UP001224412"/>
    </source>
</evidence>
<proteinExistence type="predicted"/>
<name>A0AAP4BNG5_9CORY</name>
<reference evidence="2" key="1">
    <citation type="submission" date="2023-05" db="EMBL/GenBank/DDBJ databases">
        <title>Metabolic capabilities are highly conserved among human nasal-associated Corynebacterium species in pangenomic analyses.</title>
        <authorList>
            <person name="Tran T.H."/>
            <person name="Roberts A.Q."/>
            <person name="Escapa I.F."/>
            <person name="Gao W."/>
            <person name="Conlan S."/>
            <person name="Kong H."/>
            <person name="Segre J.A."/>
            <person name="Kelly M.S."/>
            <person name="Lemon K.P."/>
        </authorList>
    </citation>
    <scope>NUCLEOTIDE SEQUENCE</scope>
    <source>
        <strain evidence="2">KPL2773</strain>
    </source>
</reference>